<evidence type="ECO:0000313" key="1">
    <source>
        <dbReference type="EMBL" id="KAI0056072.1"/>
    </source>
</evidence>
<accession>A0ACB8SIK1</accession>
<sequence length="618" mass="68065">MENRFGAGHPVHLPAPDTRPYRQHHQPNAQYTPARAPQNFPAQTTQHIPALPGLHPQAHAQLMQTPPFHQNLGTDFDENLFRRGPDHFARVAPEGGRGVGATGWVSRPRHLPVAEDGRVSPGTPTRVWPGNGGVHALMAPIRAGEEVRFTGPPVRTLQDSVNKVDRYVNARQPTFAGQPQLNARPGSQVPLPQGPHRSPISPPRNRHAQPARVTTPVAEPQAPAPARVPAPIPAAPLPTPAKTPAKAVAAATAATKEPRMTGKGSRSGEGRRRKGGKSDDEIAKLSEEQMKVAGIKVAEVKVDLGDEKVGSNRGLTEMDKVAAVTFITSAENWPNFRLQAHSIFILISSTILENRVTTEQVKNYWSLQAWPKYKAVRARQEHTGGGDGDEDRDEAHEGSDDGDDGGAGDVEDNTLTQKAGKRKRTNPKKAVFSRKVLDAFEVSKVFELIDAVAHNDESVIRHRDFNSADPMSRPTSESDDSDAAYRKRSKSKSKKKPQKKRKKHESESSTESDGPDGFTSAITRALQGLEAKNKRLAAVEKANLELARRREEREQLEFDQRREDARRREAVERRDARAKEWTSAMTMLSHANPLIQKQGEKMVARLTAEEEQENAHTV</sequence>
<proteinExistence type="predicted"/>
<comment type="caution">
    <text evidence="1">The sequence shown here is derived from an EMBL/GenBank/DDBJ whole genome shotgun (WGS) entry which is preliminary data.</text>
</comment>
<reference evidence="1" key="1">
    <citation type="submission" date="2021-03" db="EMBL/GenBank/DDBJ databases">
        <authorList>
            <consortium name="DOE Joint Genome Institute"/>
            <person name="Ahrendt S."/>
            <person name="Looney B.P."/>
            <person name="Miyauchi S."/>
            <person name="Morin E."/>
            <person name="Drula E."/>
            <person name="Courty P.E."/>
            <person name="Chicoki N."/>
            <person name="Fauchery L."/>
            <person name="Kohler A."/>
            <person name="Kuo A."/>
            <person name="Labutti K."/>
            <person name="Pangilinan J."/>
            <person name="Lipzen A."/>
            <person name="Riley R."/>
            <person name="Andreopoulos W."/>
            <person name="He G."/>
            <person name="Johnson J."/>
            <person name="Barry K.W."/>
            <person name="Grigoriev I.V."/>
            <person name="Nagy L."/>
            <person name="Hibbett D."/>
            <person name="Henrissat B."/>
            <person name="Matheny P.B."/>
            <person name="Labbe J."/>
            <person name="Martin F."/>
        </authorList>
    </citation>
    <scope>NUCLEOTIDE SEQUENCE</scope>
    <source>
        <strain evidence="1">HHB10654</strain>
    </source>
</reference>
<gene>
    <name evidence="1" type="ORF">BV25DRAFT_1921308</name>
</gene>
<dbReference type="EMBL" id="MU277272">
    <property type="protein sequence ID" value="KAI0056072.1"/>
    <property type="molecule type" value="Genomic_DNA"/>
</dbReference>
<protein>
    <submittedName>
        <fullName evidence="1">Uncharacterized protein</fullName>
    </submittedName>
</protein>
<keyword evidence="2" id="KW-1185">Reference proteome</keyword>
<organism evidence="1 2">
    <name type="scientific">Artomyces pyxidatus</name>
    <dbReference type="NCBI Taxonomy" id="48021"/>
    <lineage>
        <taxon>Eukaryota</taxon>
        <taxon>Fungi</taxon>
        <taxon>Dikarya</taxon>
        <taxon>Basidiomycota</taxon>
        <taxon>Agaricomycotina</taxon>
        <taxon>Agaricomycetes</taxon>
        <taxon>Russulales</taxon>
        <taxon>Auriscalpiaceae</taxon>
        <taxon>Artomyces</taxon>
    </lineage>
</organism>
<evidence type="ECO:0000313" key="2">
    <source>
        <dbReference type="Proteomes" id="UP000814140"/>
    </source>
</evidence>
<reference evidence="1" key="2">
    <citation type="journal article" date="2022" name="New Phytol.">
        <title>Evolutionary transition to the ectomycorrhizal habit in the genomes of a hyperdiverse lineage of mushroom-forming fungi.</title>
        <authorList>
            <person name="Looney B."/>
            <person name="Miyauchi S."/>
            <person name="Morin E."/>
            <person name="Drula E."/>
            <person name="Courty P.E."/>
            <person name="Kohler A."/>
            <person name="Kuo A."/>
            <person name="LaButti K."/>
            <person name="Pangilinan J."/>
            <person name="Lipzen A."/>
            <person name="Riley R."/>
            <person name="Andreopoulos W."/>
            <person name="He G."/>
            <person name="Johnson J."/>
            <person name="Nolan M."/>
            <person name="Tritt A."/>
            <person name="Barry K.W."/>
            <person name="Grigoriev I.V."/>
            <person name="Nagy L.G."/>
            <person name="Hibbett D."/>
            <person name="Henrissat B."/>
            <person name="Matheny P.B."/>
            <person name="Labbe J."/>
            <person name="Martin F.M."/>
        </authorList>
    </citation>
    <scope>NUCLEOTIDE SEQUENCE</scope>
    <source>
        <strain evidence="1">HHB10654</strain>
    </source>
</reference>
<name>A0ACB8SIK1_9AGAM</name>
<dbReference type="Proteomes" id="UP000814140">
    <property type="component" value="Unassembled WGS sequence"/>
</dbReference>